<dbReference type="Proteomes" id="UP001499990">
    <property type="component" value="Unassembled WGS sequence"/>
</dbReference>
<name>A0ABP6SAW7_9ACTN</name>
<keyword evidence="2" id="KW-1185">Reference proteome</keyword>
<organism evidence="1 2">
    <name type="scientific">Streptomyces sannanensis</name>
    <dbReference type="NCBI Taxonomy" id="285536"/>
    <lineage>
        <taxon>Bacteria</taxon>
        <taxon>Bacillati</taxon>
        <taxon>Actinomycetota</taxon>
        <taxon>Actinomycetes</taxon>
        <taxon>Kitasatosporales</taxon>
        <taxon>Streptomycetaceae</taxon>
        <taxon>Streptomyces</taxon>
    </lineage>
</organism>
<protein>
    <submittedName>
        <fullName evidence="1">Uncharacterized protein</fullName>
    </submittedName>
</protein>
<evidence type="ECO:0000313" key="2">
    <source>
        <dbReference type="Proteomes" id="UP001499990"/>
    </source>
</evidence>
<comment type="caution">
    <text evidence="1">The sequence shown here is derived from an EMBL/GenBank/DDBJ whole genome shotgun (WGS) entry which is preliminary data.</text>
</comment>
<accession>A0ABP6SAW7</accession>
<reference evidence="2" key="1">
    <citation type="journal article" date="2019" name="Int. J. Syst. Evol. Microbiol.">
        <title>The Global Catalogue of Microorganisms (GCM) 10K type strain sequencing project: providing services to taxonomists for standard genome sequencing and annotation.</title>
        <authorList>
            <consortium name="The Broad Institute Genomics Platform"/>
            <consortium name="The Broad Institute Genome Sequencing Center for Infectious Disease"/>
            <person name="Wu L."/>
            <person name="Ma J."/>
        </authorList>
    </citation>
    <scope>NUCLEOTIDE SEQUENCE [LARGE SCALE GENOMIC DNA]</scope>
    <source>
        <strain evidence="2">JCM 9651</strain>
    </source>
</reference>
<dbReference type="RefSeq" id="WP_345037024.1">
    <property type="nucleotide sequence ID" value="NZ_BAAAYL010000001.1"/>
</dbReference>
<sequence>MLIGVATSFVFAAILDLLIVAQQRALNRDRVRFFGEELVHHETTLVYPDFVLHEDIRATLSSHNQQLIFQRPESRFTGLTVHRIDVPSLVASNDIQSLLYVSSIFDSTADCPNVMVVDSKILDDCDRSFISFGLTSNDCTHLYLHDAPSPLFEVVEDDRGSEFVKLKNGHEFRSTERRQYGLIARHAPDPAEAPSRRWLLVAGLGPVGTTGAGWYLARHWRTLARQVPADRDFVAVLSVGSYTDRTPRLEEVVIGEPRSTGA</sequence>
<gene>
    <name evidence="1" type="ORF">GCM10020367_27030</name>
</gene>
<dbReference type="EMBL" id="BAAAYL010000001">
    <property type="protein sequence ID" value="GAA3372370.1"/>
    <property type="molecule type" value="Genomic_DNA"/>
</dbReference>
<proteinExistence type="predicted"/>
<evidence type="ECO:0000313" key="1">
    <source>
        <dbReference type="EMBL" id="GAA3372370.1"/>
    </source>
</evidence>